<keyword evidence="1" id="KW-0810">Translation regulation</keyword>
<dbReference type="GO" id="GO:0006417">
    <property type="term" value="P:regulation of translation"/>
    <property type="evidence" value="ECO:0007669"/>
    <property type="project" value="UniProtKB-KW"/>
</dbReference>
<protein>
    <submittedName>
        <fullName evidence="6">SERPINE1 mRNA binding protein 1a isoform X1</fullName>
    </submittedName>
</protein>
<sequence length="417" mass="44362">MPGQLQEGFGCVVTNRFDQLFDDEADPFEQLKEAEKTAAKTAALAAKLPKKESQKDRKIPIPEKKEETPAPVALKKDGVRRMGRRPDQQGPTGSQQQGGQGEGRPPTERRTDQRRPPRERRFDKPGDEKPAEGGEFSVEKSAGDRPFRGRGGGGGRGAPRGGRGRGIGRTDGFDARGKREFDRHSGSDRSSMKPEEKRGGGGSHNWGTVKDEMGELDQSNVTEEAPEGEEHPPADSENKENEAGEVKDEAAKEMTLDEWKAVQAKEKAKVEFNIRKANEGADSQWKKGYVLHKSKTENPAIIDTEVEVETKTDDEHHARKPANDITAQLEINFGDLGRPGRGRGGARGGRGGRGGGGRGGGGGGGRGDGGGEAGAGPGPGPGAGPPTTRPPRGGRTEKQSGVSVPNVDDPEAFPALA</sequence>
<organism evidence="5 6">
    <name type="scientific">Clupea harengus</name>
    <name type="common">Atlantic herring</name>
    <dbReference type="NCBI Taxonomy" id="7950"/>
    <lineage>
        <taxon>Eukaryota</taxon>
        <taxon>Metazoa</taxon>
        <taxon>Chordata</taxon>
        <taxon>Craniata</taxon>
        <taxon>Vertebrata</taxon>
        <taxon>Euteleostomi</taxon>
        <taxon>Actinopterygii</taxon>
        <taxon>Neopterygii</taxon>
        <taxon>Teleostei</taxon>
        <taxon>Clupei</taxon>
        <taxon>Clupeiformes</taxon>
        <taxon>Clupeoidei</taxon>
        <taxon>Clupeidae</taxon>
        <taxon>Clupea</taxon>
    </lineage>
</organism>
<proteinExistence type="inferred from homology"/>
<feature type="compositionally biased region" description="Basic and acidic residues" evidence="3">
    <location>
        <begin position="228"/>
        <end position="254"/>
    </location>
</feature>
<evidence type="ECO:0000256" key="2">
    <source>
        <dbReference type="ARBA" id="ARBA00035118"/>
    </source>
</evidence>
<accession>A0A6P3W6B4</accession>
<evidence type="ECO:0000256" key="1">
    <source>
        <dbReference type="ARBA" id="ARBA00022845"/>
    </source>
</evidence>
<feature type="domain" description="Hyaluronan/mRNA-binding protein" evidence="4">
    <location>
        <begin position="177"/>
        <end position="280"/>
    </location>
</feature>
<reference evidence="6" key="1">
    <citation type="submission" date="2025-08" db="UniProtKB">
        <authorList>
            <consortium name="RefSeq"/>
        </authorList>
    </citation>
    <scope>IDENTIFICATION</scope>
</reference>
<feature type="compositionally biased region" description="Gly residues" evidence="3">
    <location>
        <begin position="149"/>
        <end position="169"/>
    </location>
</feature>
<feature type="compositionally biased region" description="Basic and acidic residues" evidence="3">
    <location>
        <begin position="105"/>
        <end position="147"/>
    </location>
</feature>
<name>A0A6P3W6B4_CLUHA</name>
<keyword evidence="5" id="KW-1185">Reference proteome</keyword>
<dbReference type="PANTHER" id="PTHR12299">
    <property type="entry name" value="HYALURONIC ACID-BINDING PROTEIN 4"/>
    <property type="match status" value="1"/>
</dbReference>
<dbReference type="InterPro" id="IPR006861">
    <property type="entry name" value="HABP4_PAIRBP1-bd"/>
</dbReference>
<dbReference type="Gene3D" id="6.10.140.1040">
    <property type="match status" value="1"/>
</dbReference>
<dbReference type="GO" id="GO:0005737">
    <property type="term" value="C:cytoplasm"/>
    <property type="evidence" value="ECO:0007669"/>
    <property type="project" value="TreeGrafter"/>
</dbReference>
<dbReference type="Pfam" id="PF04774">
    <property type="entry name" value="HABP4_PAI-RBP1"/>
    <property type="match status" value="1"/>
</dbReference>
<dbReference type="CTD" id="335449"/>
<gene>
    <name evidence="6" type="primary">serbp1a</name>
</gene>
<feature type="region of interest" description="Disordered" evidence="3">
    <location>
        <begin position="301"/>
        <end position="417"/>
    </location>
</feature>
<feature type="compositionally biased region" description="Basic and acidic residues" evidence="3">
    <location>
        <begin position="49"/>
        <end position="87"/>
    </location>
</feature>
<dbReference type="OrthoDB" id="6022699at2759"/>
<dbReference type="GO" id="GO:0005634">
    <property type="term" value="C:nucleus"/>
    <property type="evidence" value="ECO:0007669"/>
    <property type="project" value="TreeGrafter"/>
</dbReference>
<dbReference type="SMART" id="SM01233">
    <property type="entry name" value="HABP4_PAI-RBP1"/>
    <property type="match status" value="1"/>
</dbReference>
<evidence type="ECO:0000256" key="3">
    <source>
        <dbReference type="SAM" id="MobiDB-lite"/>
    </source>
</evidence>
<dbReference type="RefSeq" id="XP_012689614.2">
    <property type="nucleotide sequence ID" value="XM_012834160.3"/>
</dbReference>
<feature type="compositionally biased region" description="Basic and acidic residues" evidence="3">
    <location>
        <begin position="308"/>
        <end position="317"/>
    </location>
</feature>
<evidence type="ECO:0000313" key="5">
    <source>
        <dbReference type="Proteomes" id="UP000515152"/>
    </source>
</evidence>
<dbReference type="GO" id="GO:0003730">
    <property type="term" value="F:mRNA 3'-UTR binding"/>
    <property type="evidence" value="ECO:0007669"/>
    <property type="project" value="TreeGrafter"/>
</dbReference>
<evidence type="ECO:0000313" key="6">
    <source>
        <dbReference type="RefSeq" id="XP_012689614.2"/>
    </source>
</evidence>
<dbReference type="KEGG" id="char:105906064"/>
<feature type="compositionally biased region" description="Pro residues" evidence="3">
    <location>
        <begin position="378"/>
        <end position="389"/>
    </location>
</feature>
<dbReference type="InterPro" id="IPR039764">
    <property type="entry name" value="HABP4/SERBP1-like"/>
</dbReference>
<dbReference type="Pfam" id="PF16174">
    <property type="entry name" value="IHABP4_N"/>
    <property type="match status" value="1"/>
</dbReference>
<dbReference type="AlphaFoldDB" id="A0A6P3W6B4"/>
<evidence type="ECO:0000259" key="4">
    <source>
        <dbReference type="SMART" id="SM01233"/>
    </source>
</evidence>
<feature type="compositionally biased region" description="Gly residues" evidence="3">
    <location>
        <begin position="337"/>
        <end position="377"/>
    </location>
</feature>
<dbReference type="InterPro" id="IPR032381">
    <property type="entry name" value="IHABP4_N"/>
</dbReference>
<dbReference type="Proteomes" id="UP000515152">
    <property type="component" value="Chromosome 10"/>
</dbReference>
<dbReference type="PANTHER" id="PTHR12299:SF29">
    <property type="entry name" value="SERPINE1 MRNA-BINDING PROTEIN 1"/>
    <property type="match status" value="1"/>
</dbReference>
<feature type="region of interest" description="Disordered" evidence="3">
    <location>
        <begin position="42"/>
        <end position="254"/>
    </location>
</feature>
<dbReference type="GeneID" id="105906064"/>
<feature type="compositionally biased region" description="Basic and acidic residues" evidence="3">
    <location>
        <begin position="171"/>
        <end position="199"/>
    </location>
</feature>
<comment type="similarity">
    <text evidence="2">Belongs to the SERBP1-HABP4 family.</text>
</comment>